<dbReference type="InterPro" id="IPR036761">
    <property type="entry name" value="TTHA0802/YceI-like_sf"/>
</dbReference>
<reference evidence="2 3" key="1">
    <citation type="submission" date="2022-10" db="EMBL/GenBank/DDBJ databases">
        <title>Defluviimonas sp. nov., isolated from ocean surface sediments.</title>
        <authorList>
            <person name="He W."/>
            <person name="Wang L."/>
            <person name="Zhang D.-F."/>
        </authorList>
    </citation>
    <scope>NUCLEOTIDE SEQUENCE [LARGE SCALE GENOMIC DNA]</scope>
    <source>
        <strain evidence="2 3">WL0024</strain>
    </source>
</reference>
<dbReference type="EMBL" id="JAOVQO010000003">
    <property type="protein sequence ID" value="MCU9847286.1"/>
    <property type="molecule type" value="Genomic_DNA"/>
</dbReference>
<dbReference type="PANTHER" id="PTHR34406:SF1">
    <property type="entry name" value="PROTEIN YCEI"/>
    <property type="match status" value="1"/>
</dbReference>
<dbReference type="PANTHER" id="PTHR34406">
    <property type="entry name" value="PROTEIN YCEI"/>
    <property type="match status" value="1"/>
</dbReference>
<protein>
    <submittedName>
        <fullName evidence="2">YceI family protein</fullName>
    </submittedName>
</protein>
<dbReference type="Proteomes" id="UP001209535">
    <property type="component" value="Unassembled WGS sequence"/>
</dbReference>
<name>A0ABT2X025_9RHOB</name>
<evidence type="ECO:0000313" key="3">
    <source>
        <dbReference type="Proteomes" id="UP001209535"/>
    </source>
</evidence>
<accession>A0ABT2X025</accession>
<keyword evidence="3" id="KW-1185">Reference proteome</keyword>
<organism evidence="2 3">
    <name type="scientific">Albidovulum salinarum</name>
    <dbReference type="NCBI Taxonomy" id="2984153"/>
    <lineage>
        <taxon>Bacteria</taxon>
        <taxon>Pseudomonadati</taxon>
        <taxon>Pseudomonadota</taxon>
        <taxon>Alphaproteobacteria</taxon>
        <taxon>Rhodobacterales</taxon>
        <taxon>Paracoccaceae</taxon>
        <taxon>Albidovulum</taxon>
    </lineage>
</organism>
<dbReference type="Gene3D" id="2.40.128.110">
    <property type="entry name" value="Lipid/polyisoprenoid-binding, YceI-like"/>
    <property type="match status" value="1"/>
</dbReference>
<dbReference type="Pfam" id="PF04264">
    <property type="entry name" value="YceI"/>
    <property type="match status" value="1"/>
</dbReference>
<proteinExistence type="predicted"/>
<evidence type="ECO:0000259" key="1">
    <source>
        <dbReference type="SMART" id="SM00867"/>
    </source>
</evidence>
<evidence type="ECO:0000313" key="2">
    <source>
        <dbReference type="EMBL" id="MCU9847286.1"/>
    </source>
</evidence>
<gene>
    <name evidence="2" type="ORF">OEZ60_04635</name>
</gene>
<dbReference type="SMART" id="SM00867">
    <property type="entry name" value="YceI"/>
    <property type="match status" value="1"/>
</dbReference>
<comment type="caution">
    <text evidence="2">The sequence shown here is derived from an EMBL/GenBank/DDBJ whole genome shotgun (WGS) entry which is preliminary data.</text>
</comment>
<dbReference type="InterPro" id="IPR007372">
    <property type="entry name" value="Lipid/polyisoprenoid-bd_YceI"/>
</dbReference>
<dbReference type="RefSeq" id="WP_263333685.1">
    <property type="nucleotide sequence ID" value="NZ_JAOVQO010000003.1"/>
</dbReference>
<feature type="domain" description="Lipid/polyisoprenoid-binding YceI-like" evidence="1">
    <location>
        <begin position="46"/>
        <end position="222"/>
    </location>
</feature>
<dbReference type="SUPFAM" id="SSF101874">
    <property type="entry name" value="YceI-like"/>
    <property type="match status" value="1"/>
</dbReference>
<sequence>MTRETTLPPFARSRAFLIAILLAGAGAGAEERPGIVPVATLAPAGEYRLDPAHARLSVAVSHLGFSNYTLYLTGLEATLAFDPTDPEAMELKARVEPGSVRTLHPDPEVDFDAILEGPDFLDAARYPEITFESRAVRLVAPERAAVTGDLTLHGVTRRITLSVTFNGGYAGHPQDPGGARVGFSARGTIFRSDFGITFGLPAPGTTLGVGDEVAIRIEAEFINPDAPGPQLGP</sequence>